<evidence type="ECO:0000313" key="3">
    <source>
        <dbReference type="Proteomes" id="UP000067523"/>
    </source>
</evidence>
<proteinExistence type="predicted"/>
<evidence type="ECO:0000313" key="2">
    <source>
        <dbReference type="EMBL" id="ALS35939.1"/>
    </source>
</evidence>
<accession>A0A0U2MUR7</accession>
<gene>
    <name evidence="2" type="ORF">ATZ35_01835</name>
</gene>
<dbReference type="EMBL" id="CP013655">
    <property type="protein sequence ID" value="ALS35939.1"/>
    <property type="molecule type" value="Genomic_DNA"/>
</dbReference>
<protein>
    <submittedName>
        <fullName evidence="2">Uncharacterized protein</fullName>
    </submittedName>
</protein>
<dbReference type="KEGG" id="erx:ATZ35_01835"/>
<evidence type="ECO:0000256" key="1">
    <source>
        <dbReference type="SAM" id="Phobius"/>
    </source>
</evidence>
<dbReference type="AlphaFoldDB" id="A0A0U2MUR7"/>
<name>A0A0U2MUR7_9ENTE</name>
<sequence length="576" mass="65116">MAERVISTANLSAIENNLSVIHNNIDAMNGKISTVDGNVQVVYQELAELAKEFHDYVQQANKQHKIELAETRLVKIRQEIEKKFGHYGEIRRTATGVLQADDLEIVRKETIETATEELMLAAPGYWLAPCLVAVSAWISNKQELAERAVREAIRRDDEKTSLLFALICRRADRKAASLKWTQRYFANQNEEELNRETIVIIDAFASGLLGMDSEGMISRQLMDWLENISAKAGFEEQLIIQWSEAIKLHTPVELTSNYPYLEKYSTTWFELETVLKGANLHEVILDYFQGIFNKEASKKKLVERLDDILFTLVSEFDEEELPFRQQERLNELIIDHNGDDDAAKRGIQVEKSNFTVKKDFSQLLTDAAMKPENSGASVSTQKFAIALSKEWIINAYNDVTAENRAKVPIEIQCEVNKFIFTSTDGSGEEEILSDYEQFVASERDEKLAGLVLPVIREYGLQIGAVIGGIGLMMMIAGNPLFGVLAVIAGIWVASSSASDKKRMAQVRAQVKSEYEKQIITGKEVIRAILAEIVDFRQEFELADGRGNEVIDYLEQISPDQYVQKLSGSIRRIKIEE</sequence>
<reference evidence="3" key="1">
    <citation type="submission" date="2015-12" db="EMBL/GenBank/DDBJ databases">
        <authorList>
            <person name="Lauer A."/>
            <person name="Humrighouse B."/>
            <person name="Loparev V."/>
            <person name="Shewmaker P.L."/>
            <person name="Whitney A.M."/>
            <person name="McLaughlin R.W."/>
        </authorList>
    </citation>
    <scope>NUCLEOTIDE SEQUENCE [LARGE SCALE GENOMIC DNA]</scope>
    <source>
        <strain evidence="3">LMG 26678</strain>
    </source>
</reference>
<dbReference type="RefSeq" id="WP_208928996.1">
    <property type="nucleotide sequence ID" value="NZ_CP013655.1"/>
</dbReference>
<dbReference type="STRING" id="118060.ATZ35_01835"/>
<organism evidence="2 3">
    <name type="scientific">Enterococcus rotai</name>
    <dbReference type="NCBI Taxonomy" id="118060"/>
    <lineage>
        <taxon>Bacteria</taxon>
        <taxon>Bacillati</taxon>
        <taxon>Bacillota</taxon>
        <taxon>Bacilli</taxon>
        <taxon>Lactobacillales</taxon>
        <taxon>Enterococcaceae</taxon>
        <taxon>Enterococcus</taxon>
    </lineage>
</organism>
<feature type="transmembrane region" description="Helical" evidence="1">
    <location>
        <begin position="462"/>
        <end position="493"/>
    </location>
</feature>
<keyword evidence="3" id="KW-1185">Reference proteome</keyword>
<keyword evidence="1" id="KW-0812">Transmembrane</keyword>
<keyword evidence="1" id="KW-1133">Transmembrane helix</keyword>
<keyword evidence="1" id="KW-0472">Membrane</keyword>
<dbReference type="Proteomes" id="UP000067523">
    <property type="component" value="Chromosome"/>
</dbReference>